<dbReference type="GO" id="GO:0005737">
    <property type="term" value="C:cytoplasm"/>
    <property type="evidence" value="ECO:0007669"/>
    <property type="project" value="TreeGrafter"/>
</dbReference>
<dbReference type="InterPro" id="IPR006357">
    <property type="entry name" value="HAD-SF_hydro_IIA"/>
</dbReference>
<evidence type="ECO:0000256" key="5">
    <source>
        <dbReference type="ARBA" id="ARBA00039666"/>
    </source>
</evidence>
<accession>A0A7S2ZYZ9</accession>
<sequence>MYSGYVCSMQLRKQNTLFIYTERRGEHALRTFSMPSSTTSASSVSTIFWRIQATRRTMNAIFAKRFRDSKALRSLGTKSKKIAQVSPRTVCRNLFVLEVEFDRGGGLFSVSKGIKLALIDISGTLHVGSQAIQGGPSALKKLRGAGVTVKFVTNTSKESSTDLHSQLMGLGYDVAREDIHSSLGAASLLVRKMDLHPLLLLSESARMDFENDYDYSCADSVVVGLGPERLTYEWLNRAFRILDNGGQLIAAHDGRYFKQEDGLSLGPGAFVHGLEYCTGKKALVVGKPSKEFFLTAFSSDLAEADEVVMIGDDATSDCSGALNAGIGSAVLVQTGKYRSGDEERAKPPPTATVPDFAAAVEWIINNS</sequence>
<dbReference type="Gene3D" id="3.40.50.1000">
    <property type="entry name" value="HAD superfamily/HAD-like"/>
    <property type="match status" value="2"/>
</dbReference>
<dbReference type="Pfam" id="PF13344">
    <property type="entry name" value="Hydrolase_6"/>
    <property type="match status" value="1"/>
</dbReference>
<evidence type="ECO:0000256" key="1">
    <source>
        <dbReference type="ARBA" id="ARBA00001946"/>
    </source>
</evidence>
<dbReference type="SUPFAM" id="SSF56784">
    <property type="entry name" value="HAD-like"/>
    <property type="match status" value="1"/>
</dbReference>
<keyword evidence="4" id="KW-0460">Magnesium</keyword>
<evidence type="ECO:0000256" key="3">
    <source>
        <dbReference type="ARBA" id="ARBA00022723"/>
    </source>
</evidence>
<protein>
    <recommendedName>
        <fullName evidence="5">Haloacid dehalogenase-like hydrolase domain-containing protein 2</fullName>
    </recommendedName>
</protein>
<dbReference type="PANTHER" id="PTHR19288">
    <property type="entry name" value="4-NITROPHENYLPHOSPHATASE-RELATED"/>
    <property type="match status" value="1"/>
</dbReference>
<dbReference type="InterPro" id="IPR036412">
    <property type="entry name" value="HAD-like_sf"/>
</dbReference>
<dbReference type="NCBIfam" id="TIGR01458">
    <property type="entry name" value="HAD-SF-IIA-hyp3"/>
    <property type="match status" value="1"/>
</dbReference>
<comment type="similarity">
    <text evidence="2">Belongs to the HAD-like hydrolase superfamily.</text>
</comment>
<dbReference type="GO" id="GO:0016791">
    <property type="term" value="F:phosphatase activity"/>
    <property type="evidence" value="ECO:0007669"/>
    <property type="project" value="InterPro"/>
</dbReference>
<dbReference type="PANTHER" id="PTHR19288:SF46">
    <property type="entry name" value="HALOACID DEHALOGENASE-LIKE HYDROLASE DOMAIN-CONTAINING PROTEIN 2"/>
    <property type="match status" value="1"/>
</dbReference>
<keyword evidence="3" id="KW-0479">Metal-binding</keyword>
<evidence type="ECO:0000256" key="4">
    <source>
        <dbReference type="ARBA" id="ARBA00022842"/>
    </source>
</evidence>
<organism evidence="6">
    <name type="scientific">Rhodosorus marinus</name>
    <dbReference type="NCBI Taxonomy" id="101924"/>
    <lineage>
        <taxon>Eukaryota</taxon>
        <taxon>Rhodophyta</taxon>
        <taxon>Stylonematophyceae</taxon>
        <taxon>Stylonematales</taxon>
        <taxon>Stylonemataceae</taxon>
        <taxon>Rhodosorus</taxon>
    </lineage>
</organism>
<dbReference type="GO" id="GO:0046872">
    <property type="term" value="F:metal ion binding"/>
    <property type="evidence" value="ECO:0007669"/>
    <property type="project" value="UniProtKB-KW"/>
</dbReference>
<dbReference type="Pfam" id="PF13242">
    <property type="entry name" value="Hydrolase_like"/>
    <property type="match status" value="1"/>
</dbReference>
<evidence type="ECO:0000313" key="6">
    <source>
        <dbReference type="EMBL" id="CAE0056193.1"/>
    </source>
</evidence>
<name>A0A7S2ZYZ9_9RHOD</name>
<reference evidence="6" key="1">
    <citation type="submission" date="2021-01" db="EMBL/GenBank/DDBJ databases">
        <authorList>
            <person name="Corre E."/>
            <person name="Pelletier E."/>
            <person name="Niang G."/>
            <person name="Scheremetjew M."/>
            <person name="Finn R."/>
            <person name="Kale V."/>
            <person name="Holt S."/>
            <person name="Cochrane G."/>
            <person name="Meng A."/>
            <person name="Brown T."/>
            <person name="Cohen L."/>
        </authorList>
    </citation>
    <scope>NUCLEOTIDE SEQUENCE</scope>
    <source>
        <strain evidence="6">CCMP 769</strain>
    </source>
</reference>
<comment type="cofactor">
    <cofactor evidence="1">
        <name>Mg(2+)</name>
        <dbReference type="ChEBI" id="CHEBI:18420"/>
    </cofactor>
</comment>
<dbReference type="EMBL" id="HBHW01031497">
    <property type="protein sequence ID" value="CAE0056193.1"/>
    <property type="molecule type" value="Transcribed_RNA"/>
</dbReference>
<evidence type="ECO:0000256" key="2">
    <source>
        <dbReference type="ARBA" id="ARBA00007958"/>
    </source>
</evidence>
<dbReference type="InterPro" id="IPR023214">
    <property type="entry name" value="HAD_sf"/>
</dbReference>
<proteinExistence type="inferred from homology"/>
<dbReference type="InterPro" id="IPR006355">
    <property type="entry name" value="LHPP/HDHD2"/>
</dbReference>
<gene>
    <name evidence="6" type="ORF">RMAR00112_LOCUS24235</name>
</gene>
<dbReference type="AlphaFoldDB" id="A0A7S2ZYZ9"/>